<evidence type="ECO:0000313" key="7">
    <source>
        <dbReference type="EMBL" id="SDO29079.1"/>
    </source>
</evidence>
<comment type="caution">
    <text evidence="7">The sequence shown here is derived from an EMBL/GenBank/DDBJ whole genome shotgun (WGS) entry which is preliminary data.</text>
</comment>
<reference evidence="8" key="1">
    <citation type="submission" date="2016-10" db="EMBL/GenBank/DDBJ databases">
        <authorList>
            <person name="de Groot N.N."/>
        </authorList>
    </citation>
    <scope>NUCLEOTIDE SEQUENCE [LARGE SCALE GENOMIC DNA]</scope>
    <source>
        <strain evidence="8">BP1-145</strain>
    </source>
</reference>
<accession>A0A1H0IC88</accession>
<keyword evidence="3 5" id="KW-1133">Transmembrane helix</keyword>
<feature type="transmembrane region" description="Helical" evidence="5">
    <location>
        <begin position="259"/>
        <end position="292"/>
    </location>
</feature>
<feature type="transmembrane region" description="Helical" evidence="5">
    <location>
        <begin position="397"/>
        <end position="419"/>
    </location>
</feature>
<proteinExistence type="predicted"/>
<feature type="transmembrane region" description="Helical" evidence="5">
    <location>
        <begin position="12"/>
        <end position="30"/>
    </location>
</feature>
<dbReference type="OrthoDB" id="783093at2"/>
<evidence type="ECO:0000256" key="2">
    <source>
        <dbReference type="ARBA" id="ARBA00022692"/>
    </source>
</evidence>
<dbReference type="Proteomes" id="UP000199134">
    <property type="component" value="Unassembled WGS sequence"/>
</dbReference>
<name>A0A1H0IC88_9BACT</name>
<keyword evidence="2 5" id="KW-0812">Transmembrane</keyword>
<protein>
    <submittedName>
        <fullName evidence="7">O-antigen ligase like membrane protein</fullName>
    </submittedName>
</protein>
<feature type="transmembrane region" description="Helical" evidence="5">
    <location>
        <begin position="115"/>
        <end position="132"/>
    </location>
</feature>
<comment type="subcellular location">
    <subcellularLocation>
        <location evidence="1">Membrane</location>
        <topology evidence="1">Multi-pass membrane protein</topology>
    </subcellularLocation>
</comment>
<feature type="transmembrane region" description="Helical" evidence="5">
    <location>
        <begin position="298"/>
        <end position="319"/>
    </location>
</feature>
<dbReference type="GO" id="GO:0016020">
    <property type="term" value="C:membrane"/>
    <property type="evidence" value="ECO:0007669"/>
    <property type="project" value="UniProtKB-SubCell"/>
</dbReference>
<evidence type="ECO:0000256" key="1">
    <source>
        <dbReference type="ARBA" id="ARBA00004141"/>
    </source>
</evidence>
<feature type="transmembrane region" description="Helical" evidence="5">
    <location>
        <begin position="61"/>
        <end position="79"/>
    </location>
</feature>
<dbReference type="Pfam" id="PF04932">
    <property type="entry name" value="Wzy_C"/>
    <property type="match status" value="1"/>
</dbReference>
<gene>
    <name evidence="7" type="ORF">SAMN04487900_11439</name>
</gene>
<sequence length="510" mass="58436">MTKTYATSTNHIEGKVIVLFLLFLLALYLFHSVGLTGFAAICVLPAIVLFVFLALKHQNSLFWYVFFMNYFVMGLQRYGYIPLQVTIVTVLPQVLLIIAFIIHPRKCKNTLWTPMLFAILLWTTYLIIQVFNETCGLPLSIPNWLTNLNFYSFYFILAHVLISKIINTPKNIMRFIRLWAIFSLIATYWAWRQKTFGWDQTEWRWLMSGASRTHLIGGSIRYFSFFSDAANFGCNMGASAAIFYVLALTSKLKKDKYLFLITGIACTYSFFASGTRSGLVCFIVGIFLYVFLAKSVRLTVTVLIIGGAFIFTMAFTEFGESNMQIRRMRSAFNTNDASLNVRELNKQALKKYLQDAPFGMGINIDEGRIPKFNKFKIVYETSNDSTYVFFWQRTGIIGVYVFATMNIIILLGGCMIAYFKLKNKACKGIAAALCCGFLAIQAGGYANHILMQYPNLFLFYGGMAIVYLLPTIEGDYIVYEENKVAEVEEKKLLKQEKRKKSRVKTWLTWK</sequence>
<dbReference type="GO" id="GO:0016874">
    <property type="term" value="F:ligase activity"/>
    <property type="evidence" value="ECO:0007669"/>
    <property type="project" value="UniProtKB-KW"/>
</dbReference>
<feature type="domain" description="O-antigen ligase-related" evidence="6">
    <location>
        <begin position="264"/>
        <end position="402"/>
    </location>
</feature>
<evidence type="ECO:0000256" key="5">
    <source>
        <dbReference type="SAM" id="Phobius"/>
    </source>
</evidence>
<feature type="transmembrane region" description="Helical" evidence="5">
    <location>
        <begin position="229"/>
        <end position="247"/>
    </location>
</feature>
<keyword evidence="7" id="KW-0436">Ligase</keyword>
<dbReference type="AlphaFoldDB" id="A0A1H0IC88"/>
<dbReference type="PANTHER" id="PTHR37422:SF13">
    <property type="entry name" value="LIPOPOLYSACCHARIDE BIOSYNTHESIS PROTEIN PA4999-RELATED"/>
    <property type="match status" value="1"/>
</dbReference>
<evidence type="ECO:0000256" key="3">
    <source>
        <dbReference type="ARBA" id="ARBA00022989"/>
    </source>
</evidence>
<dbReference type="RefSeq" id="WP_091854032.1">
    <property type="nucleotide sequence ID" value="NZ_FNIW01000014.1"/>
</dbReference>
<keyword evidence="4 5" id="KW-0472">Membrane</keyword>
<dbReference type="InterPro" id="IPR051533">
    <property type="entry name" value="WaaL-like"/>
</dbReference>
<dbReference type="PANTHER" id="PTHR37422">
    <property type="entry name" value="TEICHURONIC ACID BIOSYNTHESIS PROTEIN TUAE"/>
    <property type="match status" value="1"/>
</dbReference>
<evidence type="ECO:0000259" key="6">
    <source>
        <dbReference type="Pfam" id="PF04932"/>
    </source>
</evidence>
<evidence type="ECO:0000313" key="8">
    <source>
        <dbReference type="Proteomes" id="UP000199134"/>
    </source>
</evidence>
<feature type="transmembrane region" description="Helical" evidence="5">
    <location>
        <begin position="144"/>
        <end position="162"/>
    </location>
</feature>
<dbReference type="EMBL" id="FNIW01000014">
    <property type="protein sequence ID" value="SDO29079.1"/>
    <property type="molecule type" value="Genomic_DNA"/>
</dbReference>
<feature type="transmembrane region" description="Helical" evidence="5">
    <location>
        <begin position="453"/>
        <end position="472"/>
    </location>
</feature>
<feature type="transmembrane region" description="Helical" evidence="5">
    <location>
        <begin position="425"/>
        <end position="446"/>
    </location>
</feature>
<feature type="transmembrane region" description="Helical" evidence="5">
    <location>
        <begin position="85"/>
        <end position="103"/>
    </location>
</feature>
<feature type="transmembrane region" description="Helical" evidence="5">
    <location>
        <begin position="36"/>
        <end position="54"/>
    </location>
</feature>
<dbReference type="InterPro" id="IPR007016">
    <property type="entry name" value="O-antigen_ligase-rel_domated"/>
</dbReference>
<evidence type="ECO:0000256" key="4">
    <source>
        <dbReference type="ARBA" id="ARBA00023136"/>
    </source>
</evidence>
<organism evidence="7 8">
    <name type="scientific">Prevotella communis</name>
    <dbReference type="NCBI Taxonomy" id="2913614"/>
    <lineage>
        <taxon>Bacteria</taxon>
        <taxon>Pseudomonadati</taxon>
        <taxon>Bacteroidota</taxon>
        <taxon>Bacteroidia</taxon>
        <taxon>Bacteroidales</taxon>
        <taxon>Prevotellaceae</taxon>
        <taxon>Prevotella</taxon>
    </lineage>
</organism>
<feature type="transmembrane region" description="Helical" evidence="5">
    <location>
        <begin position="174"/>
        <end position="191"/>
    </location>
</feature>